<dbReference type="Gene3D" id="3.40.50.620">
    <property type="entry name" value="HUPs"/>
    <property type="match status" value="1"/>
</dbReference>
<dbReference type="Pfam" id="PF00958">
    <property type="entry name" value="GMP_synt_C"/>
    <property type="match status" value="1"/>
</dbReference>
<dbReference type="InterPro" id="IPR017926">
    <property type="entry name" value="GATASE"/>
</dbReference>
<evidence type="ECO:0000313" key="12">
    <source>
        <dbReference type="EMBL" id="MEM5948860.1"/>
    </source>
</evidence>
<accession>A0ABU9UDZ6</accession>
<comment type="pathway">
    <text evidence="2 9">Purine metabolism; GMP biosynthesis; GMP from XMP (L-Gln route): step 1/1.</text>
</comment>
<evidence type="ECO:0000256" key="8">
    <source>
        <dbReference type="ARBA" id="ARBA00022962"/>
    </source>
</evidence>
<evidence type="ECO:0000256" key="5">
    <source>
        <dbReference type="ARBA" id="ARBA00022749"/>
    </source>
</evidence>
<reference evidence="12 13" key="1">
    <citation type="submission" date="2024-03" db="EMBL/GenBank/DDBJ databases">
        <title>Ignisphaera cupida sp. nov., a hyperthermophilic hydrolytic archaeon from a hot spring of Kamchatka, and proposal of Ignisphaeraceae fam. nov.</title>
        <authorList>
            <person name="Podosokorskaya O.A."/>
            <person name="Elcheninov A.G."/>
            <person name="Maltseva A.I."/>
            <person name="Zayulina K.S."/>
            <person name="Novikov A."/>
            <person name="Merkel A.Y."/>
        </authorList>
    </citation>
    <scope>NUCLEOTIDE SEQUENCE [LARGE SCALE GENOMIC DNA]</scope>
    <source>
        <strain evidence="12 13">38H-sp</strain>
    </source>
</reference>
<dbReference type="PROSITE" id="PS51553">
    <property type="entry name" value="GMPS_ATP_PPASE"/>
    <property type="match status" value="1"/>
</dbReference>
<gene>
    <name evidence="9 12" type="primary">guaA</name>
    <name evidence="12" type="ORF">WKV44_09940</name>
</gene>
<dbReference type="InterPro" id="IPR029062">
    <property type="entry name" value="Class_I_gatase-like"/>
</dbReference>
<dbReference type="GO" id="GO:0003922">
    <property type="term" value="F:GMP synthase (glutamine-hydrolyzing) activity"/>
    <property type="evidence" value="ECO:0007669"/>
    <property type="project" value="UniProtKB-EC"/>
</dbReference>
<dbReference type="Proteomes" id="UP001466331">
    <property type="component" value="Unassembled WGS sequence"/>
</dbReference>
<dbReference type="PRINTS" id="PR00096">
    <property type="entry name" value="GATASE"/>
</dbReference>
<feature type="domain" description="GMPS ATP-PPase" evidence="11">
    <location>
        <begin position="194"/>
        <end position="391"/>
    </location>
</feature>
<name>A0ABU9UDZ6_9SPIR</name>
<keyword evidence="4 9" id="KW-0547">Nucleotide-binding</keyword>
<dbReference type="Gene3D" id="3.40.50.880">
    <property type="match status" value="1"/>
</dbReference>
<dbReference type="NCBIfam" id="TIGR00888">
    <property type="entry name" value="guaA_Nterm"/>
    <property type="match status" value="1"/>
</dbReference>
<dbReference type="CDD" id="cd01997">
    <property type="entry name" value="GMP_synthase_C"/>
    <property type="match status" value="1"/>
</dbReference>
<evidence type="ECO:0000313" key="13">
    <source>
        <dbReference type="Proteomes" id="UP001466331"/>
    </source>
</evidence>
<comment type="catalytic activity">
    <reaction evidence="9">
        <text>XMP + L-glutamine + ATP + H2O = GMP + L-glutamate + AMP + diphosphate + 2 H(+)</text>
        <dbReference type="Rhea" id="RHEA:11680"/>
        <dbReference type="ChEBI" id="CHEBI:15377"/>
        <dbReference type="ChEBI" id="CHEBI:15378"/>
        <dbReference type="ChEBI" id="CHEBI:29985"/>
        <dbReference type="ChEBI" id="CHEBI:30616"/>
        <dbReference type="ChEBI" id="CHEBI:33019"/>
        <dbReference type="ChEBI" id="CHEBI:57464"/>
        <dbReference type="ChEBI" id="CHEBI:58115"/>
        <dbReference type="ChEBI" id="CHEBI:58359"/>
        <dbReference type="ChEBI" id="CHEBI:456215"/>
        <dbReference type="EC" id="6.3.5.2"/>
    </reaction>
</comment>
<comment type="caution">
    <text evidence="12">The sequence shown here is derived from an EMBL/GenBank/DDBJ whole genome shotgun (WGS) entry which is preliminary data.</text>
</comment>
<dbReference type="NCBIfam" id="TIGR00884">
    <property type="entry name" value="guaA_Cterm"/>
    <property type="match status" value="1"/>
</dbReference>
<dbReference type="SUPFAM" id="SSF52402">
    <property type="entry name" value="Adenine nucleotide alpha hydrolases-like"/>
    <property type="match status" value="1"/>
</dbReference>
<keyword evidence="13" id="KW-1185">Reference proteome</keyword>
<dbReference type="InterPro" id="IPR022955">
    <property type="entry name" value="GMP_synthase"/>
</dbReference>
<dbReference type="InterPro" id="IPR004739">
    <property type="entry name" value="GMP_synth_GATase"/>
</dbReference>
<evidence type="ECO:0000256" key="1">
    <source>
        <dbReference type="ARBA" id="ARBA00002332"/>
    </source>
</evidence>
<dbReference type="PANTHER" id="PTHR11922:SF2">
    <property type="entry name" value="GMP SYNTHASE [GLUTAMINE-HYDROLYZING]"/>
    <property type="match status" value="1"/>
</dbReference>
<keyword evidence="8 9" id="KW-0315">Glutamine amidotransferase</keyword>
<evidence type="ECO:0000259" key="11">
    <source>
        <dbReference type="PROSITE" id="PS51553"/>
    </source>
</evidence>
<dbReference type="EMBL" id="JBCHKQ010000006">
    <property type="protein sequence ID" value="MEM5948860.1"/>
    <property type="molecule type" value="Genomic_DNA"/>
</dbReference>
<evidence type="ECO:0000256" key="4">
    <source>
        <dbReference type="ARBA" id="ARBA00022741"/>
    </source>
</evidence>
<dbReference type="HAMAP" id="MF_00344">
    <property type="entry name" value="GMP_synthase"/>
    <property type="match status" value="1"/>
</dbReference>
<dbReference type="SUPFAM" id="SSF54810">
    <property type="entry name" value="GMP synthetase C-terminal dimerisation domain"/>
    <property type="match status" value="1"/>
</dbReference>
<proteinExistence type="inferred from homology"/>
<feature type="binding site" evidence="10">
    <location>
        <begin position="221"/>
        <end position="227"/>
    </location>
    <ligand>
        <name>ATP</name>
        <dbReference type="ChEBI" id="CHEBI:30616"/>
    </ligand>
</feature>
<evidence type="ECO:0000256" key="6">
    <source>
        <dbReference type="ARBA" id="ARBA00022755"/>
    </source>
</evidence>
<dbReference type="CDD" id="cd01742">
    <property type="entry name" value="GATase1_GMP_Synthase"/>
    <property type="match status" value="1"/>
</dbReference>
<dbReference type="SUPFAM" id="SSF52317">
    <property type="entry name" value="Class I glutamine amidotransferase-like"/>
    <property type="match status" value="1"/>
</dbReference>
<feature type="active site" description="Nucleophile" evidence="9">
    <location>
        <position position="80"/>
    </location>
</feature>
<dbReference type="Pfam" id="PF00117">
    <property type="entry name" value="GATase"/>
    <property type="match status" value="1"/>
</dbReference>
<dbReference type="RefSeq" id="WP_420070313.1">
    <property type="nucleotide sequence ID" value="NZ_JBCHKQ010000006.1"/>
</dbReference>
<feature type="active site" evidence="9">
    <location>
        <position position="167"/>
    </location>
</feature>
<dbReference type="InterPro" id="IPR025777">
    <property type="entry name" value="GMPS_ATP_PPase_dom"/>
</dbReference>
<evidence type="ECO:0000256" key="7">
    <source>
        <dbReference type="ARBA" id="ARBA00022840"/>
    </source>
</evidence>
<evidence type="ECO:0000256" key="9">
    <source>
        <dbReference type="HAMAP-Rule" id="MF_00344"/>
    </source>
</evidence>
<evidence type="ECO:0000256" key="3">
    <source>
        <dbReference type="ARBA" id="ARBA00022598"/>
    </source>
</evidence>
<comment type="subunit">
    <text evidence="9">Homodimer.</text>
</comment>
<dbReference type="PANTHER" id="PTHR11922">
    <property type="entry name" value="GMP SYNTHASE-RELATED"/>
    <property type="match status" value="1"/>
</dbReference>
<protein>
    <recommendedName>
        <fullName evidence="9">GMP synthase [glutamine-hydrolyzing]</fullName>
        <ecNumber evidence="9">6.3.5.2</ecNumber>
    </recommendedName>
    <alternativeName>
        <fullName evidence="9">GMP synthetase</fullName>
    </alternativeName>
    <alternativeName>
        <fullName evidence="9">Glutamine amidotransferase</fullName>
    </alternativeName>
</protein>
<comment type="function">
    <text evidence="1 9">Catalyzes the synthesis of GMP from XMP.</text>
</comment>
<sequence length="516" mass="58266">MEKILVLDFGGQTCQLIARRIRDIGVYSEILPGDTKITDKIMEDVKGIILSGSPYSVYDKDSPHVDNRVFDIGVPVLGICYGAQQITHLNGGKVMPLDHREYGRARLHFDNSFDLFQNVPQEFISWMSHGDTIVELPELYKVCARSENNIIAAFKHKNLPIYGIQFHPEVTHCEYGTRILENFAINICGCRKEWTMQNYLDDVSQDIKKQVGDEDVLLLISGGVDSTVVAGILLKALPPAQVHLMYVDTGLMRKNETIEVEENLKRLGAKNLYIVNAEEKFLSALKGKEDPEEKRRIIGDLFIKIQQEEIEKRNVNASFLAQGTLYTDMIESGKGVGSKAKVIKSHHNVRSPLVEQKRRENKIIEPLSMLYKDEVRRLGRFIGISESVLERHPFPGPGLAVRILGEVTKEKCEILREADYIYINELKNRGLYNDIWQAFAVLLPVKSVGVTGDDRHYGYVLALRAVVSSDGMTADAYPFPMKDLLEISAMITNRVKSIGRVVYDVSSKPPATIEWE</sequence>
<dbReference type="InterPro" id="IPR001674">
    <property type="entry name" value="GMP_synth_C"/>
</dbReference>
<evidence type="ECO:0000256" key="10">
    <source>
        <dbReference type="PROSITE-ProRule" id="PRU00886"/>
    </source>
</evidence>
<dbReference type="NCBIfam" id="NF000848">
    <property type="entry name" value="PRK00074.1"/>
    <property type="match status" value="1"/>
</dbReference>
<organism evidence="12 13">
    <name type="scientific">Rarispira pelagica</name>
    <dbReference type="NCBI Taxonomy" id="3141764"/>
    <lineage>
        <taxon>Bacteria</taxon>
        <taxon>Pseudomonadati</taxon>
        <taxon>Spirochaetota</taxon>
        <taxon>Spirochaetia</taxon>
        <taxon>Winmispirales</taxon>
        <taxon>Winmispiraceae</taxon>
        <taxon>Rarispira</taxon>
    </lineage>
</organism>
<dbReference type="PROSITE" id="PS51273">
    <property type="entry name" value="GATASE_TYPE_1"/>
    <property type="match status" value="1"/>
</dbReference>
<keyword evidence="6 9" id="KW-0658">Purine biosynthesis</keyword>
<dbReference type="Gene3D" id="3.30.300.10">
    <property type="match status" value="1"/>
</dbReference>
<keyword evidence="5 9" id="KW-0332">GMP biosynthesis</keyword>
<evidence type="ECO:0000256" key="2">
    <source>
        <dbReference type="ARBA" id="ARBA00005153"/>
    </source>
</evidence>
<keyword evidence="3 9" id="KW-0436">Ligase</keyword>
<feature type="active site" evidence="9">
    <location>
        <position position="169"/>
    </location>
</feature>
<keyword evidence="7 9" id="KW-0067">ATP-binding</keyword>
<dbReference type="EC" id="6.3.5.2" evidence="9"/>
<dbReference type="InterPro" id="IPR014729">
    <property type="entry name" value="Rossmann-like_a/b/a_fold"/>
</dbReference>